<dbReference type="Pfam" id="PF02627">
    <property type="entry name" value="CMD"/>
    <property type="match status" value="1"/>
</dbReference>
<dbReference type="PANTHER" id="PTHR34846:SF10">
    <property type="entry name" value="CYTOPLASMIC PROTEIN"/>
    <property type="match status" value="1"/>
</dbReference>
<dbReference type="AlphaFoldDB" id="A0AA36UII3"/>
<evidence type="ECO:0000259" key="1">
    <source>
        <dbReference type="Pfam" id="PF02627"/>
    </source>
</evidence>
<dbReference type="SUPFAM" id="SSF69118">
    <property type="entry name" value="AhpD-like"/>
    <property type="match status" value="1"/>
</dbReference>
<protein>
    <submittedName>
        <fullName evidence="2">Alkylhydroperoxidase AhpD core</fullName>
    </submittedName>
</protein>
<feature type="domain" description="Carboxymuconolactone decarboxylase-like" evidence="1">
    <location>
        <begin position="39"/>
        <end position="109"/>
    </location>
</feature>
<dbReference type="NCBIfam" id="TIGR00778">
    <property type="entry name" value="ahpD_dom"/>
    <property type="match status" value="1"/>
</dbReference>
<comment type="caution">
    <text evidence="2">The sequence shown here is derived from an EMBL/GenBank/DDBJ whole genome shotgun (WGS) entry which is preliminary data.</text>
</comment>
<dbReference type="EMBL" id="AFQE01000088">
    <property type="protein sequence ID" value="EGQ76527.1"/>
    <property type="molecule type" value="Genomic_DNA"/>
</dbReference>
<gene>
    <name evidence="2" type="ORF">HMPREF9418_1836</name>
</gene>
<dbReference type="PANTHER" id="PTHR34846">
    <property type="entry name" value="4-CARBOXYMUCONOLACTONE DECARBOXYLASE FAMILY PROTEIN (AFU_ORTHOLOGUE AFUA_6G11590)"/>
    <property type="match status" value="1"/>
</dbReference>
<dbReference type="GO" id="GO:0051920">
    <property type="term" value="F:peroxiredoxin activity"/>
    <property type="evidence" value="ECO:0007669"/>
    <property type="project" value="InterPro"/>
</dbReference>
<organism evidence="2 3">
    <name type="scientific">Neisseria macacae ATCC 33926</name>
    <dbReference type="NCBI Taxonomy" id="997348"/>
    <lineage>
        <taxon>Bacteria</taxon>
        <taxon>Pseudomonadati</taxon>
        <taxon>Pseudomonadota</taxon>
        <taxon>Betaproteobacteria</taxon>
        <taxon>Neisseriales</taxon>
        <taxon>Neisseriaceae</taxon>
        <taxon>Neisseria</taxon>
    </lineage>
</organism>
<evidence type="ECO:0000313" key="2">
    <source>
        <dbReference type="EMBL" id="EGQ76527.1"/>
    </source>
</evidence>
<dbReference type="InterPro" id="IPR004675">
    <property type="entry name" value="AhpD_core"/>
</dbReference>
<dbReference type="InterPro" id="IPR003779">
    <property type="entry name" value="CMD-like"/>
</dbReference>
<accession>A0AA36UII3</accession>
<reference evidence="2 3" key="1">
    <citation type="submission" date="2011-05" db="EMBL/GenBank/DDBJ databases">
        <authorList>
            <person name="Muzny D."/>
            <person name="Qin X."/>
            <person name="Deng J."/>
            <person name="Jiang H."/>
            <person name="Liu Y."/>
            <person name="Qu J."/>
            <person name="Song X.-Z."/>
            <person name="Zhang L."/>
            <person name="Thornton R."/>
            <person name="Coyle M."/>
            <person name="Francisco L."/>
            <person name="Jackson L."/>
            <person name="Javaid M."/>
            <person name="Korchina V."/>
            <person name="Kovar C."/>
            <person name="Mata R."/>
            <person name="Mathew T."/>
            <person name="Ngo R."/>
            <person name="Nguyen L."/>
            <person name="Nguyen N."/>
            <person name="Okwuonu G."/>
            <person name="Ongeri F."/>
            <person name="Pham C."/>
            <person name="Simmons D."/>
            <person name="Wilczek-Boney K."/>
            <person name="Hale W."/>
            <person name="Jakkamsetti A."/>
            <person name="Pham P."/>
            <person name="Ruth R."/>
            <person name="San Lucas F."/>
            <person name="Warren J."/>
            <person name="Zhang J."/>
            <person name="Zhao Z."/>
            <person name="Zhou C."/>
            <person name="Zhu D."/>
            <person name="Lee S."/>
            <person name="Bess C."/>
            <person name="Blankenburg K."/>
            <person name="Forbes L."/>
            <person name="Fu Q."/>
            <person name="Gubbala S."/>
            <person name="Hirani K."/>
            <person name="Jayaseelan J.C."/>
            <person name="Lara F."/>
            <person name="Munidasa M."/>
            <person name="Palculict T."/>
            <person name="Patil S."/>
            <person name="Pu L.-L."/>
            <person name="Saada N."/>
            <person name="Tang L."/>
            <person name="Weissenberger G."/>
            <person name="Zhu Y."/>
            <person name="Hemphill L."/>
            <person name="Shang Y."/>
            <person name="Youmans B."/>
            <person name="Ayvaz T."/>
            <person name="Ross M."/>
            <person name="Santibanez J."/>
            <person name="Aqrawi P."/>
            <person name="Gross S."/>
            <person name="Joshi V."/>
            <person name="Fowler G."/>
            <person name="Nazareth L."/>
            <person name="Reid J."/>
            <person name="Worley K."/>
            <person name="Petrosino J."/>
            <person name="Highlander S."/>
            <person name="Gibbs R."/>
        </authorList>
    </citation>
    <scope>NUCLEOTIDE SEQUENCE [LARGE SCALE GENOMIC DNA]</scope>
    <source>
        <strain evidence="2 3">ATCC 33926</strain>
    </source>
</reference>
<dbReference type="Proteomes" id="UP000004982">
    <property type="component" value="Unassembled WGS sequence"/>
</dbReference>
<sequence length="175" mass="19719">MKKKVPAGQISHPLIHLFGELMRLHYSQYALDTYKALLALEASLTLDSTLKDLVKLRVSQINGCAFCVDMHVKEAKLHGERELRLHHLAVWHESTLFTKKERAALQWAENLTRISERGIHDADYAAVRAHFDEEELVALTHVINTINVWNRLNVAFATPAGSMDGLMGLEKAGLI</sequence>
<name>A0AA36UII3_9NEIS</name>
<proteinExistence type="predicted"/>
<dbReference type="Gene3D" id="1.20.1290.10">
    <property type="entry name" value="AhpD-like"/>
    <property type="match status" value="1"/>
</dbReference>
<evidence type="ECO:0000313" key="3">
    <source>
        <dbReference type="Proteomes" id="UP000004982"/>
    </source>
</evidence>
<dbReference type="InterPro" id="IPR029032">
    <property type="entry name" value="AhpD-like"/>
</dbReference>